<reference evidence="3 4" key="1">
    <citation type="submission" date="2021-06" db="EMBL/GenBank/DDBJ databases">
        <title>Actinoplanes lichenicola sp. nov., and Actinoplanes ovalisporus sp. nov., isolated from lichen in Thailand.</title>
        <authorList>
            <person name="Saeng-In P."/>
            <person name="Kanchanasin P."/>
            <person name="Yuki M."/>
            <person name="Kudo T."/>
            <person name="Ohkuma M."/>
            <person name="Phongsopitanun W."/>
            <person name="Tanasupawat S."/>
        </authorList>
    </citation>
    <scope>NUCLEOTIDE SEQUENCE [LARGE SCALE GENOMIC DNA]</scope>
    <source>
        <strain evidence="3 4">NBRC 110975</strain>
    </source>
</reference>
<evidence type="ECO:0000259" key="2">
    <source>
        <dbReference type="SMART" id="SM00331"/>
    </source>
</evidence>
<dbReference type="Gene3D" id="3.60.40.10">
    <property type="entry name" value="PPM-type phosphatase domain"/>
    <property type="match status" value="1"/>
</dbReference>
<dbReference type="InterPro" id="IPR036457">
    <property type="entry name" value="PPM-type-like_dom_sf"/>
</dbReference>
<protein>
    <submittedName>
        <fullName evidence="3">Serine/threonine-protein phosphatase</fullName>
    </submittedName>
</protein>
<dbReference type="InterPro" id="IPR029016">
    <property type="entry name" value="GAF-like_dom_sf"/>
</dbReference>
<evidence type="ECO:0000313" key="4">
    <source>
        <dbReference type="Proteomes" id="UP001519654"/>
    </source>
</evidence>
<dbReference type="Pfam" id="PF07228">
    <property type="entry name" value="SpoIIE"/>
    <property type="match status" value="1"/>
</dbReference>
<dbReference type="RefSeq" id="WP_215788737.1">
    <property type="nucleotide sequence ID" value="NZ_JAHKKG010000005.1"/>
</dbReference>
<dbReference type="Proteomes" id="UP001519654">
    <property type="component" value="Unassembled WGS sequence"/>
</dbReference>
<dbReference type="SMART" id="SM00331">
    <property type="entry name" value="PP2C_SIG"/>
    <property type="match status" value="1"/>
</dbReference>
<dbReference type="PANTHER" id="PTHR43156:SF2">
    <property type="entry name" value="STAGE II SPORULATION PROTEIN E"/>
    <property type="match status" value="1"/>
</dbReference>
<evidence type="ECO:0000256" key="1">
    <source>
        <dbReference type="ARBA" id="ARBA00022801"/>
    </source>
</evidence>
<keyword evidence="1" id="KW-0378">Hydrolase</keyword>
<evidence type="ECO:0000313" key="3">
    <source>
        <dbReference type="EMBL" id="MBU2665547.1"/>
    </source>
</evidence>
<name>A0ABS5YQ20_9ACTN</name>
<dbReference type="EMBL" id="JAHKKG010000005">
    <property type="protein sequence ID" value="MBU2665547.1"/>
    <property type="molecule type" value="Genomic_DNA"/>
</dbReference>
<comment type="caution">
    <text evidence="3">The sequence shown here is derived from an EMBL/GenBank/DDBJ whole genome shotgun (WGS) entry which is preliminary data.</text>
</comment>
<dbReference type="InterPro" id="IPR052016">
    <property type="entry name" value="Bact_Sigma-Reg"/>
</dbReference>
<dbReference type="SUPFAM" id="SSF81606">
    <property type="entry name" value="PP2C-like"/>
    <property type="match status" value="1"/>
</dbReference>
<dbReference type="Gene3D" id="3.30.450.40">
    <property type="match status" value="1"/>
</dbReference>
<dbReference type="PANTHER" id="PTHR43156">
    <property type="entry name" value="STAGE II SPORULATION PROTEIN E-RELATED"/>
    <property type="match status" value="1"/>
</dbReference>
<dbReference type="SUPFAM" id="SSF55781">
    <property type="entry name" value="GAF domain-like"/>
    <property type="match status" value="1"/>
</dbReference>
<feature type="domain" description="PPM-type phosphatase" evidence="2">
    <location>
        <begin position="312"/>
        <end position="520"/>
    </location>
</feature>
<organism evidence="3 4">
    <name type="scientific">Paractinoplanes bogorensis</name>
    <dbReference type="NCBI Taxonomy" id="1610840"/>
    <lineage>
        <taxon>Bacteria</taxon>
        <taxon>Bacillati</taxon>
        <taxon>Actinomycetota</taxon>
        <taxon>Actinomycetes</taxon>
        <taxon>Micromonosporales</taxon>
        <taxon>Micromonosporaceae</taxon>
        <taxon>Paractinoplanes</taxon>
    </lineage>
</organism>
<accession>A0ABS5YQ20</accession>
<keyword evidence="4" id="KW-1185">Reference proteome</keyword>
<proteinExistence type="predicted"/>
<gene>
    <name evidence="3" type="ORF">KOI35_18725</name>
</gene>
<sequence length="523" mass="55925">MSEIDAGWAGTLHRLWSAAVAISSREQLADLVLPPLQRLPGVCAVWGLRHAVRGTAVVAYRWRGLPLTGERQALAAALAPAEAGPVRVLDPGDELRDLGITAVVAVRFDQPGTAGGSFLLAVDDTADLSFVSDCLAQVAGVTREAIRRLSGVRDEQQQQIRDALLAEASLQMDAVLDTEQTMYRVPRMAVPAIAEGCLVFVYADGKPQLRSAVHVDMRRLDAMLRDPGAVERLATPGEHAQELRARGRVIGLLVFLFDRDPERIPPAAFLRDLAARAALAIDNSTLYEQRRQEVVRMQQHLLPTRLPGVDGLRLAASYTVGDRVLEVGGDFYDVVVRDNGEVAALIGDVCGRGVDAAALTGMARHSLAALLQEGLSPLRALTRLNARLHLDGSWRFITAGVALISADRRTVEWTSAGHPAPVLMRAGGPAGRAGGGGVPLGVLEVPKLKPTTLELGAGDTLLMFTDGLTESRDPDGRMFEDAALGQALDRLRDAGPQALVDDLSRSAAATDDIALLAVRRDDE</sequence>
<dbReference type="InterPro" id="IPR001932">
    <property type="entry name" value="PPM-type_phosphatase-like_dom"/>
</dbReference>